<dbReference type="EMBL" id="MUJZ01050232">
    <property type="protein sequence ID" value="OTF73766.1"/>
    <property type="molecule type" value="Genomic_DNA"/>
</dbReference>
<feature type="non-terminal residue" evidence="1">
    <location>
        <position position="50"/>
    </location>
</feature>
<evidence type="ECO:0000313" key="2">
    <source>
        <dbReference type="Proteomes" id="UP000194236"/>
    </source>
</evidence>
<protein>
    <submittedName>
        <fullName evidence="1">Uncharacterized protein</fullName>
    </submittedName>
</protein>
<evidence type="ECO:0000313" key="1">
    <source>
        <dbReference type="EMBL" id="OTF73766.1"/>
    </source>
</evidence>
<proteinExistence type="predicted"/>
<keyword evidence="2" id="KW-1185">Reference proteome</keyword>
<dbReference type="AlphaFoldDB" id="A0A1Y3B2B1"/>
<dbReference type="Proteomes" id="UP000194236">
    <property type="component" value="Unassembled WGS sequence"/>
</dbReference>
<reference evidence="1 2" key="1">
    <citation type="submission" date="2017-03" db="EMBL/GenBank/DDBJ databases">
        <title>Genome Survey of Euroglyphus maynei.</title>
        <authorList>
            <person name="Arlian L.G."/>
            <person name="Morgan M.S."/>
            <person name="Rider S.D."/>
        </authorList>
    </citation>
    <scope>NUCLEOTIDE SEQUENCE [LARGE SCALE GENOMIC DNA]</scope>
    <source>
        <strain evidence="1">Arlian Lab</strain>
        <tissue evidence="1">Whole body</tissue>
    </source>
</reference>
<sequence length="50" mass="5528">MVTVNMSGSWISCENCALPLVFASESTRCRPRVLPIRVKWAGSFSVRRAG</sequence>
<organism evidence="1 2">
    <name type="scientific">Euroglyphus maynei</name>
    <name type="common">Mayne's house dust mite</name>
    <dbReference type="NCBI Taxonomy" id="6958"/>
    <lineage>
        <taxon>Eukaryota</taxon>
        <taxon>Metazoa</taxon>
        <taxon>Ecdysozoa</taxon>
        <taxon>Arthropoda</taxon>
        <taxon>Chelicerata</taxon>
        <taxon>Arachnida</taxon>
        <taxon>Acari</taxon>
        <taxon>Acariformes</taxon>
        <taxon>Sarcoptiformes</taxon>
        <taxon>Astigmata</taxon>
        <taxon>Psoroptidia</taxon>
        <taxon>Analgoidea</taxon>
        <taxon>Pyroglyphidae</taxon>
        <taxon>Pyroglyphinae</taxon>
        <taxon>Euroglyphus</taxon>
    </lineage>
</organism>
<name>A0A1Y3B2B1_EURMA</name>
<gene>
    <name evidence="1" type="ORF">BLA29_015533</name>
</gene>
<comment type="caution">
    <text evidence="1">The sequence shown here is derived from an EMBL/GenBank/DDBJ whole genome shotgun (WGS) entry which is preliminary data.</text>
</comment>
<accession>A0A1Y3B2B1</accession>